<dbReference type="InterPro" id="IPR000873">
    <property type="entry name" value="AMP-dep_synth/lig_dom"/>
</dbReference>
<evidence type="ECO:0000256" key="5">
    <source>
        <dbReference type="ARBA" id="ARBA00022832"/>
    </source>
</evidence>
<dbReference type="SUPFAM" id="SSF56801">
    <property type="entry name" value="Acetyl-CoA synthetase-like"/>
    <property type="match status" value="1"/>
</dbReference>
<dbReference type="STRING" id="157910.SAMN05445850_8277"/>
<name>A0A1H1KJX1_9BURK</name>
<dbReference type="FunFam" id="3.40.50.12780:FF:000013">
    <property type="entry name" value="Long-chain-fatty-acid--AMP ligase FadD32"/>
    <property type="match status" value="1"/>
</dbReference>
<dbReference type="AlphaFoldDB" id="A0A1H1KJX1"/>
<evidence type="ECO:0000256" key="6">
    <source>
        <dbReference type="ARBA" id="ARBA00023098"/>
    </source>
</evidence>
<dbReference type="Pfam" id="PF00550">
    <property type="entry name" value="PP-binding"/>
    <property type="match status" value="1"/>
</dbReference>
<gene>
    <name evidence="8" type="ORF">SAMN05445850_8277</name>
</gene>
<dbReference type="PROSITE" id="PS00012">
    <property type="entry name" value="PHOSPHOPANTETHEINE"/>
    <property type="match status" value="1"/>
</dbReference>
<protein>
    <submittedName>
        <fullName evidence="8">Acyl-CoA synthetase (AMP-forming)/AMP-acid ligase II</fullName>
    </submittedName>
</protein>
<reference evidence="9" key="1">
    <citation type="submission" date="2016-10" db="EMBL/GenBank/DDBJ databases">
        <authorList>
            <person name="Varghese N."/>
            <person name="Submissions S."/>
        </authorList>
    </citation>
    <scope>NUCLEOTIDE SEQUENCE [LARGE SCALE GENOMIC DNA]</scope>
    <source>
        <strain evidence="9">DUS833</strain>
    </source>
</reference>
<dbReference type="InterPro" id="IPR006162">
    <property type="entry name" value="Ppantetheine_attach_site"/>
</dbReference>
<comment type="similarity">
    <text evidence="1">Belongs to the ATP-dependent AMP-binding enzyme family.</text>
</comment>
<keyword evidence="2" id="KW-0596">Phosphopantetheine</keyword>
<dbReference type="GO" id="GO:0006633">
    <property type="term" value="P:fatty acid biosynthetic process"/>
    <property type="evidence" value="ECO:0007669"/>
    <property type="project" value="TreeGrafter"/>
</dbReference>
<dbReference type="InterPro" id="IPR020806">
    <property type="entry name" value="PKS_PP-bd"/>
</dbReference>
<dbReference type="SUPFAM" id="SSF47336">
    <property type="entry name" value="ACP-like"/>
    <property type="match status" value="1"/>
</dbReference>
<keyword evidence="4 8" id="KW-0436">Ligase</keyword>
<dbReference type="Gene3D" id="3.40.50.12780">
    <property type="entry name" value="N-terminal domain of ligase-like"/>
    <property type="match status" value="1"/>
</dbReference>
<proteinExistence type="inferred from homology"/>
<dbReference type="GO" id="GO:0031177">
    <property type="term" value="F:phosphopantetheine binding"/>
    <property type="evidence" value="ECO:0007669"/>
    <property type="project" value="InterPro"/>
</dbReference>
<dbReference type="GO" id="GO:0070566">
    <property type="term" value="F:adenylyltransferase activity"/>
    <property type="evidence" value="ECO:0007669"/>
    <property type="project" value="TreeGrafter"/>
</dbReference>
<feature type="domain" description="Carrier" evidence="7">
    <location>
        <begin position="599"/>
        <end position="680"/>
    </location>
</feature>
<dbReference type="InterPro" id="IPR036736">
    <property type="entry name" value="ACP-like_sf"/>
</dbReference>
<keyword evidence="9" id="KW-1185">Reference proteome</keyword>
<dbReference type="PANTHER" id="PTHR22754:SF32">
    <property type="entry name" value="DISCO-INTERACTING PROTEIN 2"/>
    <property type="match status" value="1"/>
</dbReference>
<dbReference type="GO" id="GO:0005886">
    <property type="term" value="C:plasma membrane"/>
    <property type="evidence" value="ECO:0007669"/>
    <property type="project" value="TreeGrafter"/>
</dbReference>
<evidence type="ECO:0000259" key="7">
    <source>
        <dbReference type="PROSITE" id="PS50075"/>
    </source>
</evidence>
<keyword evidence="6" id="KW-0443">Lipid metabolism</keyword>
<dbReference type="InterPro" id="IPR045851">
    <property type="entry name" value="AMP-bd_C_sf"/>
</dbReference>
<evidence type="ECO:0000256" key="2">
    <source>
        <dbReference type="ARBA" id="ARBA00022450"/>
    </source>
</evidence>
<evidence type="ECO:0000256" key="3">
    <source>
        <dbReference type="ARBA" id="ARBA00022553"/>
    </source>
</evidence>
<accession>A0A1H1KJX1</accession>
<sequence length="681" mass="74419">MINGYRAGSLTQSGTLVDAIRQHSEIRPHEFAYGLVSSAGDIETSLTYRDLMARSNAIAASLQRICKPGDRAILLFPGGPDFITSFLGCLIASVIAVPGYPVREPGSSGRPARNFERLCSIIENARPVVALANQPVVERRAELSVASDAFSGLHWIAVERIATAEVPVAPIVAPCDTAFLQYTSGSTAAPKGVTISHANLLSLFKDMDASCLHDQSSVMVTWIPVYHDMGLIYGTLLPLYFGFPVYSLLPAAVLQQPVRWVQAISRFRGTHSAAPNFAFELCVQRVSQASRMELDLSSWQVCINGAETVRPQTLQRFADAFASCGARHDVIRPGYGLAECTLKVTSVAARQPARRVRLDAAACERGRVVQLHPCSVDTTGRSFQSCGWTHIGADIRIVDPTTGEECDDDALGEIWVRSPSVAQGYWNQPESTVATMQARLVTGEGPFLRTGDLGFVLDHELYIAGRVKDLIIIRGRNLYPQDIESAAEAAHSAVRLGRCCAFAIDLGDREGLVLVAEVERTERHGFDADEAFGKLMEAIAREHEVQLHDVVFVRTGTFPLTSSGKVQRQAAREEYRAGSLQVVARMRAATTSEQIVVPDPFQERLISLRRWLTDFVASRLHIPATQVSSAESFLSLGLDSLALLEMTGTLEERLARVLPATIALEHPDIDRLSRYLAEHTS</sequence>
<dbReference type="SMART" id="SM00823">
    <property type="entry name" value="PKS_PP"/>
    <property type="match status" value="1"/>
</dbReference>
<dbReference type="GO" id="GO:0016874">
    <property type="term" value="F:ligase activity"/>
    <property type="evidence" value="ECO:0007669"/>
    <property type="project" value="UniProtKB-KW"/>
</dbReference>
<dbReference type="EMBL" id="FNKX01000005">
    <property type="protein sequence ID" value="SDR62574.1"/>
    <property type="molecule type" value="Genomic_DNA"/>
</dbReference>
<dbReference type="Pfam" id="PF00501">
    <property type="entry name" value="AMP-binding"/>
    <property type="match status" value="1"/>
</dbReference>
<dbReference type="Gene3D" id="1.10.1200.10">
    <property type="entry name" value="ACP-like"/>
    <property type="match status" value="1"/>
</dbReference>
<dbReference type="InterPro" id="IPR042099">
    <property type="entry name" value="ANL_N_sf"/>
</dbReference>
<dbReference type="InterPro" id="IPR025110">
    <property type="entry name" value="AMP-bd_C"/>
</dbReference>
<dbReference type="PANTHER" id="PTHR22754">
    <property type="entry name" value="DISCO-INTERACTING PROTEIN 2 DIP2 -RELATED"/>
    <property type="match status" value="1"/>
</dbReference>
<organism evidence="8 9">
    <name type="scientific">Paraburkholderia tuberum</name>
    <dbReference type="NCBI Taxonomy" id="157910"/>
    <lineage>
        <taxon>Bacteria</taxon>
        <taxon>Pseudomonadati</taxon>
        <taxon>Pseudomonadota</taxon>
        <taxon>Betaproteobacteria</taxon>
        <taxon>Burkholderiales</taxon>
        <taxon>Burkholderiaceae</taxon>
        <taxon>Paraburkholderia</taxon>
    </lineage>
</organism>
<evidence type="ECO:0000313" key="9">
    <source>
        <dbReference type="Proteomes" id="UP000199365"/>
    </source>
</evidence>
<dbReference type="GO" id="GO:0071766">
    <property type="term" value="P:Actinobacterium-type cell wall biogenesis"/>
    <property type="evidence" value="ECO:0007669"/>
    <property type="project" value="UniProtKB-ARBA"/>
</dbReference>
<dbReference type="Pfam" id="PF23024">
    <property type="entry name" value="AMP-dom_DIP2-like"/>
    <property type="match status" value="1"/>
</dbReference>
<keyword evidence="5" id="KW-0276">Fatty acid metabolism</keyword>
<dbReference type="SMART" id="SM01294">
    <property type="entry name" value="PKS_PP_betabranch"/>
    <property type="match status" value="1"/>
</dbReference>
<dbReference type="CDD" id="cd05931">
    <property type="entry name" value="FAAL"/>
    <property type="match status" value="1"/>
</dbReference>
<evidence type="ECO:0000256" key="1">
    <source>
        <dbReference type="ARBA" id="ARBA00006432"/>
    </source>
</evidence>
<dbReference type="Gene3D" id="3.30.300.30">
    <property type="match status" value="1"/>
</dbReference>
<keyword evidence="3" id="KW-0597">Phosphoprotein</keyword>
<evidence type="ECO:0000313" key="8">
    <source>
        <dbReference type="EMBL" id="SDR62574.1"/>
    </source>
</evidence>
<dbReference type="Proteomes" id="UP000199365">
    <property type="component" value="Unassembled WGS sequence"/>
</dbReference>
<evidence type="ECO:0000256" key="4">
    <source>
        <dbReference type="ARBA" id="ARBA00022598"/>
    </source>
</evidence>
<dbReference type="PROSITE" id="PS50075">
    <property type="entry name" value="CARRIER"/>
    <property type="match status" value="1"/>
</dbReference>
<dbReference type="InterPro" id="IPR040097">
    <property type="entry name" value="FAAL/FAAC"/>
</dbReference>
<dbReference type="InterPro" id="IPR009081">
    <property type="entry name" value="PP-bd_ACP"/>
</dbReference>